<sequence>MVREIRKIGDPILRKKAKKVEKITRDTWRLLDDMVETMRQAHGQGLAAPQVGVSQRVAIVEVPKADDIAGSGVLYELINPEVVKQSEETWEHQEGCLSIPGWRGDVARPYRIVVRALDRHGRRVKFEVEGHVARAFLHEIDHLDGVLYIDKLVSPDRVWRVKEEATEALE</sequence>
<dbReference type="GO" id="GO:0006412">
    <property type="term" value="P:translation"/>
    <property type="evidence" value="ECO:0007669"/>
    <property type="project" value="UniProtKB-UniRule"/>
</dbReference>
<evidence type="ECO:0000256" key="3">
    <source>
        <dbReference type="ARBA" id="ARBA00022801"/>
    </source>
</evidence>
<comment type="caution">
    <text evidence="6">The sequence shown here is derived from an EMBL/GenBank/DDBJ whole genome shotgun (WGS) entry which is preliminary data.</text>
</comment>
<keyword evidence="5" id="KW-0408">Iron</keyword>
<dbReference type="GO" id="GO:0046872">
    <property type="term" value="F:metal ion binding"/>
    <property type="evidence" value="ECO:0007669"/>
    <property type="project" value="UniProtKB-KW"/>
</dbReference>
<dbReference type="Gene3D" id="3.90.45.10">
    <property type="entry name" value="Peptide deformylase"/>
    <property type="match status" value="1"/>
</dbReference>
<proteinExistence type="inferred from homology"/>
<dbReference type="NCBIfam" id="TIGR00079">
    <property type="entry name" value="pept_deformyl"/>
    <property type="match status" value="1"/>
</dbReference>
<dbReference type="PANTHER" id="PTHR10458">
    <property type="entry name" value="PEPTIDE DEFORMYLASE"/>
    <property type="match status" value="1"/>
</dbReference>
<reference evidence="6 7" key="1">
    <citation type="submission" date="2017-11" db="EMBL/GenBank/DDBJ databases">
        <title>Evolution of Phototrophy in the Chloroflexi Phylum Driven by Horizontal Gene Transfer.</title>
        <authorList>
            <person name="Ward L.M."/>
            <person name="Hemp J."/>
            <person name="Shih P.M."/>
            <person name="Mcglynn S.E."/>
            <person name="Fischer W."/>
        </authorList>
    </citation>
    <scope>NUCLEOTIDE SEQUENCE [LARGE SCALE GENOMIC DNA]</scope>
    <source>
        <strain evidence="6">JP3_7</strain>
    </source>
</reference>
<dbReference type="InterPro" id="IPR023635">
    <property type="entry name" value="Peptide_deformylase"/>
</dbReference>
<feature type="active site" evidence="5">
    <location>
        <position position="139"/>
    </location>
</feature>
<dbReference type="PRINTS" id="PR01576">
    <property type="entry name" value="PDEFORMYLASE"/>
</dbReference>
<dbReference type="Pfam" id="PF01327">
    <property type="entry name" value="Pep_deformylase"/>
    <property type="match status" value="1"/>
</dbReference>
<evidence type="ECO:0000256" key="5">
    <source>
        <dbReference type="HAMAP-Rule" id="MF_00163"/>
    </source>
</evidence>
<keyword evidence="2 5" id="KW-0479">Metal-binding</keyword>
<keyword evidence="3 5" id="KW-0378">Hydrolase</keyword>
<dbReference type="Proteomes" id="UP000230790">
    <property type="component" value="Unassembled WGS sequence"/>
</dbReference>
<comment type="cofactor">
    <cofactor evidence="5">
        <name>Fe(2+)</name>
        <dbReference type="ChEBI" id="CHEBI:29033"/>
    </cofactor>
    <text evidence="5">Binds 1 Fe(2+) ion.</text>
</comment>
<feature type="binding site" evidence="5">
    <location>
        <position position="138"/>
    </location>
    <ligand>
        <name>Fe cation</name>
        <dbReference type="ChEBI" id="CHEBI:24875"/>
    </ligand>
</feature>
<evidence type="ECO:0000256" key="1">
    <source>
        <dbReference type="ARBA" id="ARBA00010759"/>
    </source>
</evidence>
<gene>
    <name evidence="5 6" type="primary">def</name>
    <name evidence="6" type="ORF">CUN48_05255</name>
</gene>
<feature type="binding site" evidence="5">
    <location>
        <position position="142"/>
    </location>
    <ligand>
        <name>Fe cation</name>
        <dbReference type="ChEBI" id="CHEBI:24875"/>
    </ligand>
</feature>
<name>A0A2M8QE74_9CHLR</name>
<accession>A0A2M8QE74</accession>
<evidence type="ECO:0000313" key="6">
    <source>
        <dbReference type="EMBL" id="PJF48107.1"/>
    </source>
</evidence>
<dbReference type="EMBL" id="PGTN01000024">
    <property type="protein sequence ID" value="PJF48107.1"/>
    <property type="molecule type" value="Genomic_DNA"/>
</dbReference>
<dbReference type="PANTHER" id="PTHR10458:SF22">
    <property type="entry name" value="PEPTIDE DEFORMYLASE"/>
    <property type="match status" value="1"/>
</dbReference>
<dbReference type="CDD" id="cd00487">
    <property type="entry name" value="Pep_deformylase"/>
    <property type="match status" value="1"/>
</dbReference>
<dbReference type="GO" id="GO:0042586">
    <property type="term" value="F:peptide deformylase activity"/>
    <property type="evidence" value="ECO:0007669"/>
    <property type="project" value="UniProtKB-UniRule"/>
</dbReference>
<dbReference type="FunFam" id="3.90.45.10:FF:000003">
    <property type="entry name" value="Peptide deformylase"/>
    <property type="match status" value="1"/>
</dbReference>
<evidence type="ECO:0000256" key="4">
    <source>
        <dbReference type="ARBA" id="ARBA00022917"/>
    </source>
</evidence>
<comment type="function">
    <text evidence="5">Removes the formyl group from the N-terminal Met of newly synthesized proteins. Requires at least a dipeptide for an efficient rate of reaction. N-terminal L-methionine is a prerequisite for activity but the enzyme has broad specificity at other positions.</text>
</comment>
<dbReference type="SUPFAM" id="SSF56420">
    <property type="entry name" value="Peptide deformylase"/>
    <property type="match status" value="1"/>
</dbReference>
<dbReference type="InterPro" id="IPR036821">
    <property type="entry name" value="Peptide_deformylase_sf"/>
</dbReference>
<keyword evidence="4 5" id="KW-0648">Protein biosynthesis</keyword>
<comment type="similarity">
    <text evidence="1 5">Belongs to the polypeptide deformylase family.</text>
</comment>
<feature type="binding site" evidence="5">
    <location>
        <position position="96"/>
    </location>
    <ligand>
        <name>Fe cation</name>
        <dbReference type="ChEBI" id="CHEBI:24875"/>
    </ligand>
</feature>
<dbReference type="PIRSF" id="PIRSF004749">
    <property type="entry name" value="Pep_def"/>
    <property type="match status" value="1"/>
</dbReference>
<protein>
    <recommendedName>
        <fullName evidence="5">Peptide deformylase</fullName>
        <shortName evidence="5">PDF</shortName>
        <ecNumber evidence="5">3.5.1.88</ecNumber>
    </recommendedName>
    <alternativeName>
        <fullName evidence="5">Polypeptide deformylase</fullName>
    </alternativeName>
</protein>
<comment type="catalytic activity">
    <reaction evidence="5">
        <text>N-terminal N-formyl-L-methionyl-[peptide] + H2O = N-terminal L-methionyl-[peptide] + formate</text>
        <dbReference type="Rhea" id="RHEA:24420"/>
        <dbReference type="Rhea" id="RHEA-COMP:10639"/>
        <dbReference type="Rhea" id="RHEA-COMP:10640"/>
        <dbReference type="ChEBI" id="CHEBI:15377"/>
        <dbReference type="ChEBI" id="CHEBI:15740"/>
        <dbReference type="ChEBI" id="CHEBI:49298"/>
        <dbReference type="ChEBI" id="CHEBI:64731"/>
        <dbReference type="EC" id="3.5.1.88"/>
    </reaction>
</comment>
<dbReference type="NCBIfam" id="NF001159">
    <property type="entry name" value="PRK00150.1-3"/>
    <property type="match status" value="1"/>
</dbReference>
<evidence type="ECO:0000313" key="7">
    <source>
        <dbReference type="Proteomes" id="UP000230790"/>
    </source>
</evidence>
<dbReference type="AlphaFoldDB" id="A0A2M8QE74"/>
<evidence type="ECO:0000256" key="2">
    <source>
        <dbReference type="ARBA" id="ARBA00022723"/>
    </source>
</evidence>
<dbReference type="HAMAP" id="MF_00163">
    <property type="entry name" value="Pep_deformylase"/>
    <property type="match status" value="1"/>
</dbReference>
<organism evidence="6 7">
    <name type="scientific">Candidatus Thermofonsia Clade 3 bacterium</name>
    <dbReference type="NCBI Taxonomy" id="2364212"/>
    <lineage>
        <taxon>Bacteria</taxon>
        <taxon>Bacillati</taxon>
        <taxon>Chloroflexota</taxon>
        <taxon>Candidatus Thermofontia</taxon>
        <taxon>Candidatus Thermofonsia Clade 3</taxon>
    </lineage>
</organism>
<dbReference type="EC" id="3.5.1.88" evidence="5"/>